<comment type="caution">
    <text evidence="2">The sequence shown here is derived from an EMBL/GenBank/DDBJ whole genome shotgun (WGS) entry which is preliminary data.</text>
</comment>
<keyword evidence="3" id="KW-1185">Reference proteome</keyword>
<sequence>MIQKGNPEAVAPPIGSYHHVAVVPRGAELVVLSGQIGCDRQGNVPGDVETQFAYALENVKALLASEGMSPKHVCKVNIWFTEQIKREQFVEIWDAFHQGDPPATMLAYVQALVRPDLKVEVEAWAAR</sequence>
<proteinExistence type="inferred from homology"/>
<dbReference type="RefSeq" id="WP_254759705.1">
    <property type="nucleotide sequence ID" value="NZ_JANCLT010000007.1"/>
</dbReference>
<organism evidence="2 3">
    <name type="scientific">Ectobacillus ponti</name>
    <dbReference type="NCBI Taxonomy" id="2961894"/>
    <lineage>
        <taxon>Bacteria</taxon>
        <taxon>Bacillati</taxon>
        <taxon>Bacillota</taxon>
        <taxon>Bacilli</taxon>
        <taxon>Bacillales</taxon>
        <taxon>Bacillaceae</taxon>
        <taxon>Ectobacillus</taxon>
    </lineage>
</organism>
<dbReference type="GO" id="GO:0019239">
    <property type="term" value="F:deaminase activity"/>
    <property type="evidence" value="ECO:0007669"/>
    <property type="project" value="TreeGrafter"/>
</dbReference>
<dbReference type="SUPFAM" id="SSF55298">
    <property type="entry name" value="YjgF-like"/>
    <property type="match status" value="1"/>
</dbReference>
<comment type="similarity">
    <text evidence="1">Belongs to the RutC family.</text>
</comment>
<dbReference type="AlphaFoldDB" id="A0AA41X6U1"/>
<dbReference type="Pfam" id="PF01042">
    <property type="entry name" value="Ribonuc_L-PSP"/>
    <property type="match status" value="1"/>
</dbReference>
<dbReference type="InterPro" id="IPR006175">
    <property type="entry name" value="YjgF/YER057c/UK114"/>
</dbReference>
<evidence type="ECO:0000313" key="2">
    <source>
        <dbReference type="EMBL" id="MCP8969787.1"/>
    </source>
</evidence>
<dbReference type="Gene3D" id="3.30.1330.40">
    <property type="entry name" value="RutC-like"/>
    <property type="match status" value="1"/>
</dbReference>
<dbReference type="InterPro" id="IPR035959">
    <property type="entry name" value="RutC-like_sf"/>
</dbReference>
<dbReference type="Proteomes" id="UP001156102">
    <property type="component" value="Unassembled WGS sequence"/>
</dbReference>
<evidence type="ECO:0000313" key="3">
    <source>
        <dbReference type="Proteomes" id="UP001156102"/>
    </source>
</evidence>
<dbReference type="PANTHER" id="PTHR11803">
    <property type="entry name" value="2-IMINOBUTANOATE/2-IMINOPROPANOATE DEAMINASE RIDA"/>
    <property type="match status" value="1"/>
</dbReference>
<accession>A0AA41X6U1</accession>
<reference evidence="2" key="1">
    <citation type="submission" date="2022-07" db="EMBL/GenBank/DDBJ databases">
        <authorList>
            <person name="Li W.-J."/>
            <person name="Deng Q.-Q."/>
        </authorList>
    </citation>
    <scope>NUCLEOTIDE SEQUENCE</scope>
    <source>
        <strain evidence="2">SYSU M60031</strain>
    </source>
</reference>
<name>A0AA41X6U1_9BACI</name>
<dbReference type="GO" id="GO:0005829">
    <property type="term" value="C:cytosol"/>
    <property type="evidence" value="ECO:0007669"/>
    <property type="project" value="TreeGrafter"/>
</dbReference>
<gene>
    <name evidence="2" type="ORF">NK662_14745</name>
</gene>
<dbReference type="EMBL" id="JANCLT010000007">
    <property type="protein sequence ID" value="MCP8969787.1"/>
    <property type="molecule type" value="Genomic_DNA"/>
</dbReference>
<evidence type="ECO:0000256" key="1">
    <source>
        <dbReference type="ARBA" id="ARBA00010552"/>
    </source>
</evidence>
<dbReference type="PANTHER" id="PTHR11803:SF58">
    <property type="entry name" value="PROTEIN HMF1-RELATED"/>
    <property type="match status" value="1"/>
</dbReference>
<protein>
    <submittedName>
        <fullName evidence="2">RidA family protein</fullName>
    </submittedName>
</protein>
<dbReference type="CDD" id="cd00448">
    <property type="entry name" value="YjgF_YER057c_UK114_family"/>
    <property type="match status" value="1"/>
</dbReference>